<accession>A0A5N5RJZ0</accession>
<dbReference type="OrthoDB" id="4826783at2"/>
<organism evidence="2 3">
    <name type="scientific">Bifidobacterium jacchi</name>
    <dbReference type="NCBI Taxonomy" id="2490545"/>
    <lineage>
        <taxon>Bacteria</taxon>
        <taxon>Bacillati</taxon>
        <taxon>Actinomycetota</taxon>
        <taxon>Actinomycetes</taxon>
        <taxon>Bifidobacteriales</taxon>
        <taxon>Bifidobacteriaceae</taxon>
        <taxon>Bifidobacterium</taxon>
    </lineage>
</organism>
<dbReference type="RefSeq" id="WP_151916489.1">
    <property type="nucleotide sequence ID" value="NZ_RQSP01000009.1"/>
</dbReference>
<keyword evidence="3" id="KW-1185">Reference proteome</keyword>
<evidence type="ECO:0000256" key="1">
    <source>
        <dbReference type="SAM" id="MobiDB-lite"/>
    </source>
</evidence>
<name>A0A5N5RJZ0_9BIFI</name>
<proteinExistence type="predicted"/>
<feature type="compositionally biased region" description="Low complexity" evidence="1">
    <location>
        <begin position="191"/>
        <end position="206"/>
    </location>
</feature>
<feature type="region of interest" description="Disordered" evidence="1">
    <location>
        <begin position="14"/>
        <end position="38"/>
    </location>
</feature>
<feature type="region of interest" description="Disordered" evidence="1">
    <location>
        <begin position="78"/>
        <end position="97"/>
    </location>
</feature>
<reference evidence="2 3" key="1">
    <citation type="journal article" date="2019" name="Int. J. Syst. Evol. Microbiol.">
        <title>Bifidobacterium jacchi sp. nov., isolated from the faeces of a baby common marmoset (Callithrix jacchus).</title>
        <authorList>
            <person name="Modesto M."/>
            <person name="Watanabe K."/>
            <person name="Arita M."/>
            <person name="Satti M."/>
            <person name="Oki K."/>
            <person name="Sciavilla P."/>
            <person name="Patavino C."/>
            <person name="Camma C."/>
            <person name="Michelini S."/>
            <person name="Sgorbati B."/>
            <person name="Mattarelli P."/>
        </authorList>
    </citation>
    <scope>NUCLEOTIDE SEQUENCE [LARGE SCALE GENOMIC DNA]</scope>
    <source>
        <strain evidence="2 3">MRM 9.3</strain>
    </source>
</reference>
<sequence length="213" mass="21805">MIAAAAFGLSSCASPAVDSARPATGSQTGKSTAHNGEAPEIIADYPSYGSVDKAVDASTIVVRGTALNSYEATLHPDVDVTAGTPETNPQYGMDEDDIDVDAMGVPRTITRFKVTHVLKGAVKPGDVIKVSQVGGTDTSGTKVRESGTVLLGEATANEFLLLLVDNGNGTYSAINPQEGLFAVNEEGSLTALSPDSPSASTAADLSVYEQAAR</sequence>
<comment type="caution">
    <text evidence="2">The sequence shown here is derived from an EMBL/GenBank/DDBJ whole genome shotgun (WGS) entry which is preliminary data.</text>
</comment>
<dbReference type="Proteomes" id="UP000326336">
    <property type="component" value="Unassembled WGS sequence"/>
</dbReference>
<gene>
    <name evidence="2" type="ORF">EHS19_03940</name>
</gene>
<protein>
    <submittedName>
        <fullName evidence="2">Uncharacterized protein</fullName>
    </submittedName>
</protein>
<feature type="region of interest" description="Disordered" evidence="1">
    <location>
        <begin position="191"/>
        <end position="213"/>
    </location>
</feature>
<dbReference type="EMBL" id="RQSP01000009">
    <property type="protein sequence ID" value="KAB5607622.1"/>
    <property type="molecule type" value="Genomic_DNA"/>
</dbReference>
<feature type="compositionally biased region" description="Polar residues" evidence="1">
    <location>
        <begin position="24"/>
        <end position="34"/>
    </location>
</feature>
<evidence type="ECO:0000313" key="2">
    <source>
        <dbReference type="EMBL" id="KAB5607622.1"/>
    </source>
</evidence>
<evidence type="ECO:0000313" key="3">
    <source>
        <dbReference type="Proteomes" id="UP000326336"/>
    </source>
</evidence>
<dbReference type="AlphaFoldDB" id="A0A5N5RJZ0"/>